<dbReference type="OrthoDB" id="7862519at2"/>
<feature type="transmembrane region" description="Helical" evidence="1">
    <location>
        <begin position="21"/>
        <end position="39"/>
    </location>
</feature>
<dbReference type="STRING" id="1508389.SAMN05444003_1164"/>
<accession>A0A1M5N3I7</accession>
<evidence type="ECO:0000313" key="3">
    <source>
        <dbReference type="Proteomes" id="UP000184074"/>
    </source>
</evidence>
<gene>
    <name evidence="2" type="ORF">SAMN05444003_1164</name>
</gene>
<evidence type="ECO:0000256" key="1">
    <source>
        <dbReference type="SAM" id="Phobius"/>
    </source>
</evidence>
<dbReference type="EMBL" id="FQXB01000001">
    <property type="protein sequence ID" value="SHG84002.1"/>
    <property type="molecule type" value="Genomic_DNA"/>
</dbReference>
<evidence type="ECO:0000313" key="2">
    <source>
        <dbReference type="EMBL" id="SHG84002.1"/>
    </source>
</evidence>
<evidence type="ECO:0008006" key="4">
    <source>
        <dbReference type="Google" id="ProtNLM"/>
    </source>
</evidence>
<keyword evidence="1" id="KW-0472">Membrane</keyword>
<keyword evidence="1" id="KW-0812">Transmembrane</keyword>
<proteinExistence type="predicted"/>
<keyword evidence="1" id="KW-1133">Transmembrane helix</keyword>
<sequence>MHPQLSDGVYAQLEAAPPRRGFAYAVLLGLGALLIYLSFVSLGGFGSRLVLLGFGLVALYGAEKLRTATAGRLLLTDAGIEDGDGRVLVEWNNIKGVERGAFALKPSNGFTVHTRASMSREWAPGLWWRVGKRFGVGGVSAAGASKFMAEQIAFRLAQKPN</sequence>
<organism evidence="2 3">
    <name type="scientific">Cognatiyoonia sediminum</name>
    <dbReference type="NCBI Taxonomy" id="1508389"/>
    <lineage>
        <taxon>Bacteria</taxon>
        <taxon>Pseudomonadati</taxon>
        <taxon>Pseudomonadota</taxon>
        <taxon>Alphaproteobacteria</taxon>
        <taxon>Rhodobacterales</taxon>
        <taxon>Paracoccaceae</taxon>
        <taxon>Cognatiyoonia</taxon>
    </lineage>
</organism>
<protein>
    <recommendedName>
        <fullName evidence="4">PH domain-containing protein</fullName>
    </recommendedName>
</protein>
<dbReference type="AlphaFoldDB" id="A0A1M5N3I7"/>
<feature type="transmembrane region" description="Helical" evidence="1">
    <location>
        <begin position="45"/>
        <end position="62"/>
    </location>
</feature>
<dbReference type="RefSeq" id="WP_072899884.1">
    <property type="nucleotide sequence ID" value="NZ_FQXB01000001.1"/>
</dbReference>
<dbReference type="Proteomes" id="UP000184074">
    <property type="component" value="Unassembled WGS sequence"/>
</dbReference>
<name>A0A1M5N3I7_9RHOB</name>
<keyword evidence="3" id="KW-1185">Reference proteome</keyword>
<reference evidence="2 3" key="1">
    <citation type="submission" date="2016-11" db="EMBL/GenBank/DDBJ databases">
        <authorList>
            <person name="Jaros S."/>
            <person name="Januszkiewicz K."/>
            <person name="Wedrychowicz H."/>
        </authorList>
    </citation>
    <scope>NUCLEOTIDE SEQUENCE [LARGE SCALE GENOMIC DNA]</scope>
    <source>
        <strain evidence="2 3">DSM 28715</strain>
    </source>
</reference>